<dbReference type="PANTHER" id="PTHR47366:SF1">
    <property type="entry name" value="TWO-ON-TWO HEMOGLOBIN-3"/>
    <property type="match status" value="1"/>
</dbReference>
<dbReference type="PANTHER" id="PTHR47366">
    <property type="entry name" value="TWO-ON-TWO HEMOGLOBIN-3"/>
    <property type="match status" value="1"/>
</dbReference>
<accession>A0A4P9ULQ0</accession>
<comment type="similarity">
    <text evidence="5">Belongs to the truncated hemoglobin family. Group II subfamily.</text>
</comment>
<dbReference type="GO" id="GO:0005344">
    <property type="term" value="F:oxygen carrier activity"/>
    <property type="evidence" value="ECO:0007669"/>
    <property type="project" value="InterPro"/>
</dbReference>
<dbReference type="InterPro" id="IPR012292">
    <property type="entry name" value="Globin/Proto"/>
</dbReference>
<dbReference type="OrthoDB" id="9790913at2"/>
<keyword evidence="2" id="KW-0349">Heme</keyword>
<reference evidence="7" key="1">
    <citation type="journal article" date="2019" name="J. Bacteriol.">
        <title>A Mutagenic Screen Identifies a TonB-Dependent Receptor Required for the Lanthanide Metal Switch in the Type I Methanotroph 'Methylotuvimicrobium buryatense' 5GB1C.</title>
        <authorList>
            <person name="Groom J.D."/>
            <person name="Ford S.M."/>
            <person name="Pesesky M.W."/>
            <person name="Lidstrom M.E."/>
        </authorList>
    </citation>
    <scope>NUCLEOTIDE SEQUENCE [LARGE SCALE GENOMIC DNA]</scope>
    <source>
        <strain evidence="7">5GB1C</strain>
    </source>
</reference>
<dbReference type="GO" id="GO:0020037">
    <property type="term" value="F:heme binding"/>
    <property type="evidence" value="ECO:0007669"/>
    <property type="project" value="InterPro"/>
</dbReference>
<evidence type="ECO:0000256" key="1">
    <source>
        <dbReference type="ARBA" id="ARBA00022448"/>
    </source>
</evidence>
<dbReference type="STRING" id="675511.GCA_000341735_01497"/>
<dbReference type="GO" id="GO:0046872">
    <property type="term" value="F:metal ion binding"/>
    <property type="evidence" value="ECO:0007669"/>
    <property type="project" value="UniProtKB-KW"/>
</dbReference>
<dbReference type="GO" id="GO:0019825">
    <property type="term" value="F:oxygen binding"/>
    <property type="evidence" value="ECO:0007669"/>
    <property type="project" value="InterPro"/>
</dbReference>
<evidence type="ECO:0000313" key="7">
    <source>
        <dbReference type="Proteomes" id="UP000305881"/>
    </source>
</evidence>
<gene>
    <name evidence="6" type="ORF">EQU24_07640</name>
</gene>
<evidence type="ECO:0000313" key="6">
    <source>
        <dbReference type="EMBL" id="QCW82128.1"/>
    </source>
</evidence>
<dbReference type="Gene3D" id="1.10.490.10">
    <property type="entry name" value="Globins"/>
    <property type="match status" value="1"/>
</dbReference>
<proteinExistence type="inferred from homology"/>
<evidence type="ECO:0000256" key="2">
    <source>
        <dbReference type="ARBA" id="ARBA00022617"/>
    </source>
</evidence>
<name>A0A4P9ULQ0_METBY</name>
<keyword evidence="7" id="KW-1185">Reference proteome</keyword>
<dbReference type="Proteomes" id="UP000305881">
    <property type="component" value="Chromosome"/>
</dbReference>
<dbReference type="Pfam" id="PF01152">
    <property type="entry name" value="Bac_globin"/>
    <property type="match status" value="1"/>
</dbReference>
<keyword evidence="3" id="KW-0479">Metal-binding</keyword>
<keyword evidence="1" id="KW-0813">Transport</keyword>
<dbReference type="CDD" id="cd14773">
    <property type="entry name" value="TrHb2_PhHbO-like_O"/>
    <property type="match status" value="1"/>
</dbReference>
<dbReference type="KEGG" id="mbur:EQU24_07640"/>
<sequence length="133" mass="15186">MSEPTGLTSYELIGGEKALLGLVDRFYFFMDTLPEAEGIRAMHQPDLSGARDKLFKFLTGWLGGPDLFVREYGHPRLRARHFPFAIGESERDQWMLCMKKALSELPMEARLRAELSEALQQLATHMINVEGER</sequence>
<dbReference type="EMBL" id="CP035467">
    <property type="protein sequence ID" value="QCW82128.1"/>
    <property type="molecule type" value="Genomic_DNA"/>
</dbReference>
<organism evidence="6 7">
    <name type="scientific">Methylotuvimicrobium buryatense</name>
    <name type="common">Methylomicrobium buryatense</name>
    <dbReference type="NCBI Taxonomy" id="95641"/>
    <lineage>
        <taxon>Bacteria</taxon>
        <taxon>Pseudomonadati</taxon>
        <taxon>Pseudomonadota</taxon>
        <taxon>Gammaproteobacteria</taxon>
        <taxon>Methylococcales</taxon>
        <taxon>Methylococcaceae</taxon>
        <taxon>Methylotuvimicrobium</taxon>
    </lineage>
</organism>
<evidence type="ECO:0000256" key="5">
    <source>
        <dbReference type="ARBA" id="ARBA00034496"/>
    </source>
</evidence>
<keyword evidence="4" id="KW-0408">Iron</keyword>
<dbReference type="AlphaFoldDB" id="A0A4P9ULQ0"/>
<dbReference type="InterPro" id="IPR009050">
    <property type="entry name" value="Globin-like_sf"/>
</dbReference>
<dbReference type="InterPro" id="IPR044203">
    <property type="entry name" value="GlbO/GLB3-like"/>
</dbReference>
<dbReference type="RefSeq" id="WP_017840055.1">
    <property type="nucleotide sequence ID" value="NZ_CP035467.1"/>
</dbReference>
<dbReference type="SUPFAM" id="SSF46458">
    <property type="entry name" value="Globin-like"/>
    <property type="match status" value="1"/>
</dbReference>
<evidence type="ECO:0000256" key="4">
    <source>
        <dbReference type="ARBA" id="ARBA00023004"/>
    </source>
</evidence>
<dbReference type="InterPro" id="IPR001486">
    <property type="entry name" value="Hemoglobin_trunc"/>
</dbReference>
<protein>
    <submittedName>
        <fullName evidence="6">Globin</fullName>
    </submittedName>
</protein>
<evidence type="ECO:0000256" key="3">
    <source>
        <dbReference type="ARBA" id="ARBA00022723"/>
    </source>
</evidence>